<dbReference type="Proteomes" id="UP001552299">
    <property type="component" value="Unassembled WGS sequence"/>
</dbReference>
<evidence type="ECO:0000256" key="1">
    <source>
        <dbReference type="ARBA" id="ARBA00004127"/>
    </source>
</evidence>
<dbReference type="GO" id="GO:0015179">
    <property type="term" value="F:L-amino acid transmembrane transporter activity"/>
    <property type="evidence" value="ECO:0007669"/>
    <property type="project" value="UniProtKB-ARBA"/>
</dbReference>
<dbReference type="PANTHER" id="PTHR13131:SF5">
    <property type="entry name" value="CYSTINOSIN"/>
    <property type="match status" value="1"/>
</dbReference>
<evidence type="ECO:0000256" key="5">
    <source>
        <dbReference type="ARBA" id="ARBA00022989"/>
    </source>
</evidence>
<evidence type="ECO:0000256" key="6">
    <source>
        <dbReference type="ARBA" id="ARBA00023136"/>
    </source>
</evidence>
<feature type="transmembrane region" description="Helical" evidence="7">
    <location>
        <begin position="12"/>
        <end position="29"/>
    </location>
</feature>
<accession>A0ABD0U3G6</accession>
<comment type="subcellular location">
    <subcellularLocation>
        <location evidence="1">Endomembrane system</location>
        <topology evidence="1">Multi-pass membrane protein</topology>
    </subcellularLocation>
</comment>
<dbReference type="Pfam" id="PF04193">
    <property type="entry name" value="PQ-loop"/>
    <property type="match status" value="1"/>
</dbReference>
<dbReference type="GO" id="GO:0015811">
    <property type="term" value="P:L-cystine transport"/>
    <property type="evidence" value="ECO:0007669"/>
    <property type="project" value="UniProtKB-ARBA"/>
</dbReference>
<evidence type="ECO:0000256" key="4">
    <source>
        <dbReference type="ARBA" id="ARBA00022737"/>
    </source>
</evidence>
<proteinExistence type="predicted"/>
<keyword evidence="3 7" id="KW-0812">Transmembrane</keyword>
<dbReference type="AlphaFoldDB" id="A0ABD0U3G6"/>
<comment type="caution">
    <text evidence="8">The sequence shown here is derived from an EMBL/GenBank/DDBJ whole genome shotgun (WGS) entry which is preliminary data.</text>
</comment>
<protein>
    <submittedName>
        <fullName evidence="8">Uncharacterized protein</fullName>
    </submittedName>
</protein>
<keyword evidence="6 7" id="KW-0472">Membrane</keyword>
<keyword evidence="9" id="KW-1185">Reference proteome</keyword>
<keyword evidence="4" id="KW-0677">Repeat</keyword>
<sequence length="253" mass="28498">MTAWRSVYLETTYHVLGWMGFFSWTICFYPQVLLNFHRKSVVGLNFDFVVLNLTKQSSYLIYNAALFYSPEIQRQYHEKYGISCGDSLPRRSYWSCVQRRPPDHRRGFVEPPRPASFGIRADKLLAFLPHGRKPLTSWGGELEHAGFGSDISSQARWSRREAGLILRSAGVSGSASSGAEARQRKQLSQAKHLQALDSPFVRTSSTAGVLAFLPCAERHIKAGQAFQVDNYLLVPKDISKKKGADACKLVFFS</sequence>
<keyword evidence="5 7" id="KW-1133">Transmembrane helix</keyword>
<dbReference type="InterPro" id="IPR006603">
    <property type="entry name" value="PQ-loop_rpt"/>
</dbReference>
<evidence type="ECO:0000256" key="3">
    <source>
        <dbReference type="ARBA" id="ARBA00022692"/>
    </source>
</evidence>
<gene>
    <name evidence="8" type="ORF">M5K25_025134</name>
</gene>
<reference evidence="8 9" key="1">
    <citation type="journal article" date="2024" name="Plant Biotechnol. J.">
        <title>Dendrobium thyrsiflorum genome and its molecular insights into genes involved in important horticultural traits.</title>
        <authorList>
            <person name="Chen B."/>
            <person name="Wang J.Y."/>
            <person name="Zheng P.J."/>
            <person name="Li K.L."/>
            <person name="Liang Y.M."/>
            <person name="Chen X.F."/>
            <person name="Zhang C."/>
            <person name="Zhao X."/>
            <person name="He X."/>
            <person name="Zhang G.Q."/>
            <person name="Liu Z.J."/>
            <person name="Xu Q."/>
        </authorList>
    </citation>
    <scope>NUCLEOTIDE SEQUENCE [LARGE SCALE GENOMIC DNA]</scope>
    <source>
        <strain evidence="8">GZMU011</strain>
    </source>
</reference>
<name>A0ABD0U3G6_DENTH</name>
<evidence type="ECO:0000313" key="8">
    <source>
        <dbReference type="EMBL" id="KAL0906623.1"/>
    </source>
</evidence>
<dbReference type="SMART" id="SM00679">
    <property type="entry name" value="CTNS"/>
    <property type="match status" value="1"/>
</dbReference>
<dbReference type="PANTHER" id="PTHR13131">
    <property type="entry name" value="CYSTINOSIN"/>
    <property type="match status" value="1"/>
</dbReference>
<evidence type="ECO:0000313" key="9">
    <source>
        <dbReference type="Proteomes" id="UP001552299"/>
    </source>
</evidence>
<dbReference type="EMBL" id="JANQDX010000018">
    <property type="protein sequence ID" value="KAL0906623.1"/>
    <property type="molecule type" value="Genomic_DNA"/>
</dbReference>
<organism evidence="8 9">
    <name type="scientific">Dendrobium thyrsiflorum</name>
    <name type="common">Pinecone-like raceme dendrobium</name>
    <name type="synonym">Orchid</name>
    <dbReference type="NCBI Taxonomy" id="117978"/>
    <lineage>
        <taxon>Eukaryota</taxon>
        <taxon>Viridiplantae</taxon>
        <taxon>Streptophyta</taxon>
        <taxon>Embryophyta</taxon>
        <taxon>Tracheophyta</taxon>
        <taxon>Spermatophyta</taxon>
        <taxon>Magnoliopsida</taxon>
        <taxon>Liliopsida</taxon>
        <taxon>Asparagales</taxon>
        <taxon>Orchidaceae</taxon>
        <taxon>Epidendroideae</taxon>
        <taxon>Malaxideae</taxon>
        <taxon>Dendrobiinae</taxon>
        <taxon>Dendrobium</taxon>
    </lineage>
</organism>
<dbReference type="GO" id="GO:0012505">
    <property type="term" value="C:endomembrane system"/>
    <property type="evidence" value="ECO:0007669"/>
    <property type="project" value="UniProtKB-SubCell"/>
</dbReference>
<evidence type="ECO:0000256" key="2">
    <source>
        <dbReference type="ARBA" id="ARBA00022448"/>
    </source>
</evidence>
<evidence type="ECO:0000256" key="7">
    <source>
        <dbReference type="SAM" id="Phobius"/>
    </source>
</evidence>
<dbReference type="InterPro" id="IPR005282">
    <property type="entry name" value="LC_transporter"/>
</dbReference>
<keyword evidence="2" id="KW-0813">Transport</keyword>
<dbReference type="Gene3D" id="1.20.1280.290">
    <property type="match status" value="1"/>
</dbReference>